<feature type="domain" description="Ribbon-helix-helix" evidence="1">
    <location>
        <begin position="17"/>
        <end position="57"/>
    </location>
</feature>
<comment type="caution">
    <text evidence="2">The sequence shown here is derived from an EMBL/GenBank/DDBJ whole genome shotgun (WGS) entry which is preliminary data.</text>
</comment>
<evidence type="ECO:0000313" key="2">
    <source>
        <dbReference type="EMBL" id="KAA1015887.1"/>
    </source>
</evidence>
<name>A0A5B0HKW6_9BURK</name>
<protein>
    <recommendedName>
        <fullName evidence="1">Ribbon-helix-helix domain-containing protein</fullName>
    </recommendedName>
</protein>
<evidence type="ECO:0000313" key="3">
    <source>
        <dbReference type="Proteomes" id="UP000325273"/>
    </source>
</evidence>
<dbReference type="InterPro" id="IPR038268">
    <property type="entry name" value="RHH_sf"/>
</dbReference>
<proteinExistence type="predicted"/>
<reference evidence="2 3" key="1">
    <citation type="submission" date="2019-08" db="EMBL/GenBank/DDBJ databases">
        <title>Paraburkholderia sp. DCY113.</title>
        <authorList>
            <person name="Kang J."/>
        </authorList>
    </citation>
    <scope>NUCLEOTIDE SEQUENCE [LARGE SCALE GENOMIC DNA]</scope>
    <source>
        <strain evidence="2 3">DCY113</strain>
    </source>
</reference>
<keyword evidence="3" id="KW-1185">Reference proteome</keyword>
<accession>A0A5B0HKW6</accession>
<gene>
    <name evidence="2" type="ORF">FVF58_00605</name>
</gene>
<organism evidence="2 3">
    <name type="scientific">Paraburkholderia panacisoli</name>
    <dbReference type="NCBI Taxonomy" id="2603818"/>
    <lineage>
        <taxon>Bacteria</taxon>
        <taxon>Pseudomonadati</taxon>
        <taxon>Pseudomonadota</taxon>
        <taxon>Betaproteobacteria</taxon>
        <taxon>Burkholderiales</taxon>
        <taxon>Burkholderiaceae</taxon>
        <taxon>Paraburkholderia</taxon>
    </lineage>
</organism>
<dbReference type="Pfam" id="PF13467">
    <property type="entry name" value="RHH_4"/>
    <property type="match status" value="1"/>
</dbReference>
<dbReference type="AlphaFoldDB" id="A0A5B0HKW6"/>
<dbReference type="InterPro" id="IPR027373">
    <property type="entry name" value="RHH_dom"/>
</dbReference>
<dbReference type="Proteomes" id="UP000325273">
    <property type="component" value="Unassembled WGS sequence"/>
</dbReference>
<evidence type="ECO:0000259" key="1">
    <source>
        <dbReference type="Pfam" id="PF13467"/>
    </source>
</evidence>
<dbReference type="EMBL" id="VTUZ01000001">
    <property type="protein sequence ID" value="KAA1015887.1"/>
    <property type="molecule type" value="Genomic_DNA"/>
</dbReference>
<sequence>MAVASKPGAVSRALPFAREGVTTSQFVVKLYDELIALRGGMPSNFASFLRVCCLRYLSLRTEGEGPHATMLR</sequence>
<dbReference type="Gene3D" id="1.10.3990.20">
    <property type="entry name" value="protein bp1543"/>
    <property type="match status" value="1"/>
</dbReference>